<dbReference type="PANTHER" id="PTHR14237">
    <property type="entry name" value="MOLYBDOPTERIN COFACTOR SULFURASE MOSC"/>
    <property type="match status" value="1"/>
</dbReference>
<dbReference type="AlphaFoldDB" id="A0A401S3U1"/>
<comment type="similarity">
    <text evidence="4">Belongs to the class-V pyridoxal-phosphate-dependent aminotransferase family. MOCOS subfamily.</text>
</comment>
<dbReference type="InterPro" id="IPR028886">
    <property type="entry name" value="MoCo_sulfurase"/>
</dbReference>
<keyword evidence="2 4" id="KW-0663">Pyridoxal phosphate</keyword>
<dbReference type="Pfam" id="PF00266">
    <property type="entry name" value="Aminotran_5"/>
    <property type="match status" value="1"/>
</dbReference>
<keyword evidence="3 4" id="KW-0501">Molybdenum cofactor biosynthesis</keyword>
<sequence length="846" mass="94679">MSWGRERYQRGITYLDHAGATLYTHSQIHHFYQDLAENIYGNPHSANIASRLTHDTIEHVRYRILQHFNTSPEEYTVIFTSGSTAALKLVAESFQWTCTEPGGTSQFCYLTDNHTSVVGMRGLSVLVGALTVPVNHSEIYEDKNSLNKDNAMCKEENCHTPHLFCYPAQSNFSGTKYPLTWIRDIKSKKLYPFSKVPGKWYVLLDAASFVSTSPLDLSVHQADFIPISFYKIFGFPTGLGALLVKNKSVHMLKKRYFGGGTAASYLTGEDFYVPKQSLSDRFEDGTISFLDIIAINHGFDALDKFTGGMQNIMLHTFSLARYTYIILSGMCHANGAPVARIYSDNEFETPDAQGPIINLNVLDEEGGIVGYAKVDKLANLYNIHLRTGCFCNTGGCQQHLGISNEDVKMNLKAGHVCGDSLDLIDGRPTGSVRISFGYMSTFDDAQKFLKFILGCFVKQPVCFDKDTLSMLKTCGTMTRRDESWAGHRTDETTNKISSEIAAAQNSARIEIPRSQNSSDNQLKLVENQETSKLIDDSESFTLTNIYLYPIKSCAAVEVKKWPIGKHGLLYDRTWMIVNQNAVCLSQKQEPRLCLIHPHIDLEQGIMTISAEGMDPIVVPLKGEDRKEFSLQFCQTRVCGDRVKGLDCGKNVSKWISTFLGRQSFLIRQSSSFHRALKKQHTQVQDQALNESPCLSLVNEAQYLLINMASILRIKEQLLHRDGTSVSNSPEVLTTEELIHRFRANLVISALRPYEEDDWAEIGIDGVSFQVVGLCNRCQMICINQVNGKRSTEPLQILYSSRNRKMTFGVYLSHQLPAAAGHCATLTVGSQVCVRKEKRATPPPAVQ</sequence>
<comment type="function">
    <text evidence="4">Sulfurates the molybdenum cofactor. Sulfation of molybdenum is essential for xanthine dehydrogenase (XDH) and aldehyde oxidase (ADO) enzymes in which molybdenum cofactor is liganded by 1 oxygen and 1 sulfur atom in active form.</text>
</comment>
<gene>
    <name evidence="4" type="primary">MOCOS</name>
    <name evidence="6" type="ORF">chiPu_0003469</name>
</gene>
<dbReference type="HAMAP" id="MF_03050">
    <property type="entry name" value="MOCOS"/>
    <property type="match status" value="1"/>
</dbReference>
<dbReference type="OMA" id="PCTRCQM"/>
<feature type="domain" description="MOSC" evidence="5">
    <location>
        <begin position="677"/>
        <end position="834"/>
    </location>
</feature>
<dbReference type="InterPro" id="IPR005302">
    <property type="entry name" value="MoCF_Sase_C"/>
</dbReference>
<protein>
    <recommendedName>
        <fullName evidence="4">Molybdenum cofactor sulfurase</fullName>
        <shortName evidence="4">MCS</shortName>
        <shortName evidence="4">MOS</shortName>
        <shortName evidence="4">MoCo sulfurase</shortName>
        <ecNumber evidence="4">2.8.1.9</ecNumber>
    </recommendedName>
    <alternativeName>
        <fullName evidence="4">Molybdenum cofactor sulfurtransferase</fullName>
    </alternativeName>
</protein>
<comment type="catalytic activity">
    <reaction evidence="4">
        <text>Mo-molybdopterin + L-cysteine + AH2 = thio-Mo-molybdopterin + L-alanine + A + H2O</text>
        <dbReference type="Rhea" id="RHEA:42636"/>
        <dbReference type="ChEBI" id="CHEBI:13193"/>
        <dbReference type="ChEBI" id="CHEBI:15377"/>
        <dbReference type="ChEBI" id="CHEBI:17499"/>
        <dbReference type="ChEBI" id="CHEBI:35235"/>
        <dbReference type="ChEBI" id="CHEBI:57972"/>
        <dbReference type="ChEBI" id="CHEBI:71302"/>
        <dbReference type="ChEBI" id="CHEBI:82685"/>
        <dbReference type="EC" id="2.8.1.9"/>
    </reaction>
</comment>
<evidence type="ECO:0000313" key="6">
    <source>
        <dbReference type="EMBL" id="GCC25064.1"/>
    </source>
</evidence>
<dbReference type="SUPFAM" id="SSF141673">
    <property type="entry name" value="MOSC N-terminal domain-like"/>
    <property type="match status" value="1"/>
</dbReference>
<accession>A0A401S3U1</accession>
<evidence type="ECO:0000313" key="7">
    <source>
        <dbReference type="Proteomes" id="UP000287033"/>
    </source>
</evidence>
<dbReference type="InterPro" id="IPR015424">
    <property type="entry name" value="PyrdxlP-dep_Trfase"/>
</dbReference>
<comment type="caution">
    <text evidence="6">The sequence shown here is derived from an EMBL/GenBank/DDBJ whole genome shotgun (WGS) entry which is preliminary data.</text>
</comment>
<keyword evidence="7" id="KW-1185">Reference proteome</keyword>
<dbReference type="Proteomes" id="UP000287033">
    <property type="component" value="Unassembled WGS sequence"/>
</dbReference>
<dbReference type="GO" id="GO:0006777">
    <property type="term" value="P:Mo-molybdopterin cofactor biosynthetic process"/>
    <property type="evidence" value="ECO:0007669"/>
    <property type="project" value="UniProtKB-UniRule"/>
</dbReference>
<dbReference type="GO" id="GO:0030151">
    <property type="term" value="F:molybdenum ion binding"/>
    <property type="evidence" value="ECO:0007669"/>
    <property type="project" value="UniProtKB-UniRule"/>
</dbReference>
<organism evidence="6 7">
    <name type="scientific">Chiloscyllium punctatum</name>
    <name type="common">Brownbanded bambooshark</name>
    <name type="synonym">Hemiscyllium punctatum</name>
    <dbReference type="NCBI Taxonomy" id="137246"/>
    <lineage>
        <taxon>Eukaryota</taxon>
        <taxon>Metazoa</taxon>
        <taxon>Chordata</taxon>
        <taxon>Craniata</taxon>
        <taxon>Vertebrata</taxon>
        <taxon>Chondrichthyes</taxon>
        <taxon>Elasmobranchii</taxon>
        <taxon>Galeomorphii</taxon>
        <taxon>Galeoidea</taxon>
        <taxon>Orectolobiformes</taxon>
        <taxon>Hemiscylliidae</taxon>
        <taxon>Chiloscyllium</taxon>
    </lineage>
</organism>
<evidence type="ECO:0000259" key="5">
    <source>
        <dbReference type="PROSITE" id="PS51340"/>
    </source>
</evidence>
<dbReference type="GO" id="GO:0008265">
    <property type="term" value="F:molybdenum cofactor sulfurtransferase activity"/>
    <property type="evidence" value="ECO:0007669"/>
    <property type="project" value="UniProtKB-UniRule"/>
</dbReference>
<reference evidence="6 7" key="1">
    <citation type="journal article" date="2018" name="Nat. Ecol. Evol.">
        <title>Shark genomes provide insights into elasmobranch evolution and the origin of vertebrates.</title>
        <authorList>
            <person name="Hara Y"/>
            <person name="Yamaguchi K"/>
            <person name="Onimaru K"/>
            <person name="Kadota M"/>
            <person name="Koyanagi M"/>
            <person name="Keeley SD"/>
            <person name="Tatsumi K"/>
            <person name="Tanaka K"/>
            <person name="Motone F"/>
            <person name="Kageyama Y"/>
            <person name="Nozu R"/>
            <person name="Adachi N"/>
            <person name="Nishimura O"/>
            <person name="Nakagawa R"/>
            <person name="Tanegashima C"/>
            <person name="Kiyatake I"/>
            <person name="Matsumoto R"/>
            <person name="Murakumo K"/>
            <person name="Nishida K"/>
            <person name="Terakita A"/>
            <person name="Kuratani S"/>
            <person name="Sato K"/>
            <person name="Hyodo S Kuraku.S."/>
        </authorList>
    </citation>
    <scope>NUCLEOTIDE SEQUENCE [LARGE SCALE GENOMIC DNA]</scope>
</reference>
<dbReference type="Gene3D" id="3.40.640.10">
    <property type="entry name" value="Type I PLP-dependent aspartate aminotransferase-like (Major domain)"/>
    <property type="match status" value="1"/>
</dbReference>
<dbReference type="GO" id="GO:0016829">
    <property type="term" value="F:lyase activity"/>
    <property type="evidence" value="ECO:0007669"/>
    <property type="project" value="UniProtKB-UniRule"/>
</dbReference>
<comment type="cofactor">
    <cofactor evidence="4">
        <name>pyridoxal 5'-phosphate</name>
        <dbReference type="ChEBI" id="CHEBI:597326"/>
    </cofactor>
</comment>
<dbReference type="InterPro" id="IPR015421">
    <property type="entry name" value="PyrdxlP-dep_Trfase_major"/>
</dbReference>
<dbReference type="OrthoDB" id="420046at2759"/>
<proteinExistence type="inferred from homology"/>
<dbReference type="STRING" id="137246.A0A401S3U1"/>
<dbReference type="Pfam" id="PF03473">
    <property type="entry name" value="MOSC"/>
    <property type="match status" value="1"/>
</dbReference>
<evidence type="ECO:0000256" key="4">
    <source>
        <dbReference type="HAMAP-Rule" id="MF_03050"/>
    </source>
</evidence>
<dbReference type="EMBL" id="BEZZ01000074">
    <property type="protein sequence ID" value="GCC25064.1"/>
    <property type="molecule type" value="Genomic_DNA"/>
</dbReference>
<keyword evidence="1 4" id="KW-0808">Transferase</keyword>
<dbReference type="GO" id="GO:0030170">
    <property type="term" value="F:pyridoxal phosphate binding"/>
    <property type="evidence" value="ECO:0007669"/>
    <property type="project" value="UniProtKB-UniRule"/>
</dbReference>
<dbReference type="InterPro" id="IPR005303">
    <property type="entry name" value="MOCOS_middle"/>
</dbReference>
<evidence type="ECO:0000256" key="2">
    <source>
        <dbReference type="ARBA" id="ARBA00022898"/>
    </source>
</evidence>
<feature type="modified residue" description="N6-(pyridoxal phosphate)lysine" evidence="4">
    <location>
        <position position="231"/>
    </location>
</feature>
<dbReference type="InterPro" id="IPR000192">
    <property type="entry name" value="Aminotrans_V_dom"/>
</dbReference>
<feature type="active site" evidence="4">
    <location>
        <position position="391"/>
    </location>
</feature>
<evidence type="ECO:0000256" key="3">
    <source>
        <dbReference type="ARBA" id="ARBA00023150"/>
    </source>
</evidence>
<dbReference type="PROSITE" id="PS51340">
    <property type="entry name" value="MOSC"/>
    <property type="match status" value="1"/>
</dbReference>
<dbReference type="PANTHER" id="PTHR14237:SF80">
    <property type="entry name" value="MOLYBDENUM COFACTOR SULFURASE"/>
    <property type="match status" value="1"/>
</dbReference>
<dbReference type="Pfam" id="PF03476">
    <property type="entry name" value="MOSC_N"/>
    <property type="match status" value="1"/>
</dbReference>
<evidence type="ECO:0000256" key="1">
    <source>
        <dbReference type="ARBA" id="ARBA00022679"/>
    </source>
</evidence>
<dbReference type="EC" id="2.8.1.9" evidence="4"/>
<name>A0A401S3U1_CHIPU</name>
<dbReference type="SUPFAM" id="SSF53383">
    <property type="entry name" value="PLP-dependent transferases"/>
    <property type="match status" value="1"/>
</dbReference>